<protein>
    <submittedName>
        <fullName evidence="5">CLUMA_CG020013, isoform A</fullName>
    </submittedName>
</protein>
<dbReference type="AlphaFoldDB" id="A0A1J1J6A7"/>
<feature type="domain" description="PID" evidence="3">
    <location>
        <begin position="475"/>
        <end position="599"/>
    </location>
</feature>
<feature type="domain" description="WW" evidence="4">
    <location>
        <begin position="158"/>
        <end position="190"/>
    </location>
</feature>
<dbReference type="GO" id="GO:0005634">
    <property type="term" value="C:nucleus"/>
    <property type="evidence" value="ECO:0007669"/>
    <property type="project" value="TreeGrafter"/>
</dbReference>
<dbReference type="Proteomes" id="UP000183832">
    <property type="component" value="Unassembled WGS sequence"/>
</dbReference>
<dbReference type="OrthoDB" id="10051137at2759"/>
<dbReference type="InterPro" id="IPR006020">
    <property type="entry name" value="PTB/PI_dom"/>
</dbReference>
<keyword evidence="1" id="KW-0677">Repeat</keyword>
<dbReference type="Gene3D" id="2.30.29.30">
    <property type="entry name" value="Pleckstrin-homology domain (PH domain)/Phosphotyrosine-binding domain (PTB)"/>
    <property type="match status" value="2"/>
</dbReference>
<evidence type="ECO:0000256" key="2">
    <source>
        <dbReference type="SAM" id="MobiDB-lite"/>
    </source>
</evidence>
<dbReference type="FunFam" id="2.30.29.30:FF:000034">
    <property type="entry name" value="amyloid beta A4 precursor protein-binding family B member 2"/>
    <property type="match status" value="1"/>
</dbReference>
<dbReference type="FunFam" id="2.30.29.30:FF:000317">
    <property type="entry name" value="Amyloid beta A4 protein-binding family B member"/>
    <property type="match status" value="1"/>
</dbReference>
<dbReference type="PROSITE" id="PS01179">
    <property type="entry name" value="PID"/>
    <property type="match status" value="2"/>
</dbReference>
<evidence type="ECO:0000313" key="5">
    <source>
        <dbReference type="EMBL" id="CRL07006.1"/>
    </source>
</evidence>
<dbReference type="InterPro" id="IPR036020">
    <property type="entry name" value="WW_dom_sf"/>
</dbReference>
<dbReference type="PROSITE" id="PS50020">
    <property type="entry name" value="WW_DOMAIN_2"/>
    <property type="match status" value="1"/>
</dbReference>
<dbReference type="InterPro" id="IPR001202">
    <property type="entry name" value="WW_dom"/>
</dbReference>
<dbReference type="PANTHER" id="PTHR14058">
    <property type="entry name" value="AMYLOID BETA A4 PRECURSOR PROTEIN-BINDING FAMILY B"/>
    <property type="match status" value="1"/>
</dbReference>
<keyword evidence="6" id="KW-1185">Reference proteome</keyword>
<feature type="region of interest" description="Disordered" evidence="2">
    <location>
        <begin position="107"/>
        <end position="163"/>
    </location>
</feature>
<evidence type="ECO:0000259" key="3">
    <source>
        <dbReference type="PROSITE" id="PS01179"/>
    </source>
</evidence>
<dbReference type="PANTHER" id="PTHR14058:SF8">
    <property type="entry name" value="PROTEIN FE65 HOMOLOG"/>
    <property type="match status" value="1"/>
</dbReference>
<dbReference type="STRING" id="568069.A0A1J1J6A7"/>
<feature type="domain" description="PID" evidence="3">
    <location>
        <begin position="291"/>
        <end position="419"/>
    </location>
</feature>
<dbReference type="CDD" id="cd01271">
    <property type="entry name" value="PTB2_Fe65"/>
    <property type="match status" value="1"/>
</dbReference>
<dbReference type="EMBL" id="CVRI01000069">
    <property type="protein sequence ID" value="CRL07006.1"/>
    <property type="molecule type" value="Genomic_DNA"/>
</dbReference>
<proteinExistence type="predicted"/>
<evidence type="ECO:0000259" key="4">
    <source>
        <dbReference type="PROSITE" id="PS50020"/>
    </source>
</evidence>
<dbReference type="CDD" id="cd01272">
    <property type="entry name" value="PTB1_Fe65"/>
    <property type="match status" value="1"/>
</dbReference>
<name>A0A1J1J6A7_9DIPT</name>
<dbReference type="Pfam" id="PF00640">
    <property type="entry name" value="PID"/>
    <property type="match status" value="2"/>
</dbReference>
<evidence type="ECO:0000313" key="6">
    <source>
        <dbReference type="Proteomes" id="UP000183832"/>
    </source>
</evidence>
<dbReference type="CDD" id="cd00201">
    <property type="entry name" value="WW"/>
    <property type="match status" value="1"/>
</dbReference>
<dbReference type="InterPro" id="IPR011993">
    <property type="entry name" value="PH-like_dom_sf"/>
</dbReference>
<dbReference type="GO" id="GO:0006355">
    <property type="term" value="P:regulation of DNA-templated transcription"/>
    <property type="evidence" value="ECO:0007669"/>
    <property type="project" value="TreeGrafter"/>
</dbReference>
<evidence type="ECO:0000256" key="1">
    <source>
        <dbReference type="ARBA" id="ARBA00022737"/>
    </source>
</evidence>
<dbReference type="SMART" id="SM00462">
    <property type="entry name" value="PTB"/>
    <property type="match status" value="2"/>
</dbReference>
<dbReference type="SUPFAM" id="SSF51045">
    <property type="entry name" value="WW domain"/>
    <property type="match status" value="1"/>
</dbReference>
<reference evidence="5 6" key="1">
    <citation type="submission" date="2015-04" db="EMBL/GenBank/DDBJ databases">
        <authorList>
            <person name="Syromyatnikov M.Y."/>
            <person name="Popov V.N."/>
        </authorList>
    </citation>
    <scope>NUCLEOTIDE SEQUENCE [LARGE SCALE GENOMIC DNA]</scope>
</reference>
<gene>
    <name evidence="5" type="ORF">CLUMA_CG020013</name>
</gene>
<dbReference type="GO" id="GO:0005737">
    <property type="term" value="C:cytoplasm"/>
    <property type="evidence" value="ECO:0007669"/>
    <property type="project" value="TreeGrafter"/>
</dbReference>
<accession>A0A1J1J6A7</accession>
<dbReference type="GO" id="GO:0001540">
    <property type="term" value="F:amyloid-beta binding"/>
    <property type="evidence" value="ECO:0007669"/>
    <property type="project" value="InterPro"/>
</dbReference>
<dbReference type="SUPFAM" id="SSF50729">
    <property type="entry name" value="PH domain-like"/>
    <property type="match status" value="2"/>
</dbReference>
<sequence length="636" mass="71186">EELNFLFIYLIHILSTPENGLLSYENPNYHLDPKSIKHNQNLFEEIMSESKQRGGVGDTKVIMSNRKSYACLDIGSMGVDLKETFEKNKILTDMNQYPDNKMLTEEIASDSGEKNDESSEKYVIDKPEDDEKKEYDDEDGKRDDSEKVIRADKKLSGKNLPPGWEKHEDNGGYYFWHIKSGTIQREMPLWPKELKTPILPPTSPIPGGDGTSSMFSVAFNSLYNYNSESNGSVSNGNCITGNGTANANSQSAVARSTSSHALDLDQENKRRKDLEYKRRSYPLKSETDKPIRFAVRSLGWVEIAEEDLTPERSSKAVNKCILDLSFGKNDLLDVVGRWGDGKDLFLDLDEGALKLIDPENLTVLNTQPIHTIRVWGVGRDNGSDFAYVARDRLTRVHMCHVFRCETAARTIANTLRDICKKIMIERSVQLDGSNGSNSSTKRAVRPTDLPTENRQRRMRHAQSFPTPMEEPKKVLRAQYLGCMEVQQAVGMNTINDAIDKISGEMAPEHWMTVNVSISPSMIAVRPSGDDDQIIVEARVRYLSFLGIGKNVKNCAFIVHTAQDKFVAHAFKCEPSSGALCKTIEAACKLRYQKCLDAHPANSRTSADSQSPNSKGIGETLKNIMNTLTFKKDGSSS</sequence>
<feature type="non-terminal residue" evidence="5">
    <location>
        <position position="1"/>
    </location>
</feature>
<dbReference type="Gene3D" id="2.20.70.10">
    <property type="match status" value="1"/>
</dbReference>
<dbReference type="InterPro" id="IPR039576">
    <property type="entry name" value="APBB1/2/3"/>
</dbReference>
<organism evidence="5 6">
    <name type="scientific">Clunio marinus</name>
    <dbReference type="NCBI Taxonomy" id="568069"/>
    <lineage>
        <taxon>Eukaryota</taxon>
        <taxon>Metazoa</taxon>
        <taxon>Ecdysozoa</taxon>
        <taxon>Arthropoda</taxon>
        <taxon>Hexapoda</taxon>
        <taxon>Insecta</taxon>
        <taxon>Pterygota</taxon>
        <taxon>Neoptera</taxon>
        <taxon>Endopterygota</taxon>
        <taxon>Diptera</taxon>
        <taxon>Nematocera</taxon>
        <taxon>Chironomoidea</taxon>
        <taxon>Chironomidae</taxon>
        <taxon>Clunio</taxon>
    </lineage>
</organism>
<feature type="compositionally biased region" description="Basic and acidic residues" evidence="2">
    <location>
        <begin position="111"/>
        <end position="155"/>
    </location>
</feature>